<dbReference type="SUPFAM" id="SSF54427">
    <property type="entry name" value="NTF2-like"/>
    <property type="match status" value="1"/>
</dbReference>
<feature type="compositionally biased region" description="Low complexity" evidence="1">
    <location>
        <begin position="39"/>
        <end position="51"/>
    </location>
</feature>
<dbReference type="InterPro" id="IPR032710">
    <property type="entry name" value="NTF2-like_dom_sf"/>
</dbReference>
<evidence type="ECO:0000256" key="2">
    <source>
        <dbReference type="SAM" id="SignalP"/>
    </source>
</evidence>
<evidence type="ECO:0000313" key="4">
    <source>
        <dbReference type="EMBL" id="MFC5023030.1"/>
    </source>
</evidence>
<name>A0ABV9XFE5_9ACTN</name>
<dbReference type="Gene3D" id="3.10.450.50">
    <property type="match status" value="1"/>
</dbReference>
<gene>
    <name evidence="4" type="ORF">ACFPM3_12895</name>
</gene>
<sequence length="164" mass="16614">MRRPAAVAAVTAGLLAAGALAAVAGAGLVRNDADHSVTPLATAPPTVTAAPPAGPPSRGPLVAAAQRYLDAVAARDAGAVASAFAPDGLVVDVGREIRGRDAIRRWAAAEVIGGSYTLLDHTPHPGGTTLLVRFRPDGTGDGFRARYRLDITDGLITTATLEYA</sequence>
<keyword evidence="2" id="KW-0732">Signal</keyword>
<dbReference type="Proteomes" id="UP001595829">
    <property type="component" value="Unassembled WGS sequence"/>
</dbReference>
<reference evidence="5" key="1">
    <citation type="journal article" date="2019" name="Int. J. Syst. Evol. Microbiol.">
        <title>The Global Catalogue of Microorganisms (GCM) 10K type strain sequencing project: providing services to taxonomists for standard genome sequencing and annotation.</title>
        <authorList>
            <consortium name="The Broad Institute Genomics Platform"/>
            <consortium name="The Broad Institute Genome Sequencing Center for Infectious Disease"/>
            <person name="Wu L."/>
            <person name="Ma J."/>
        </authorList>
    </citation>
    <scope>NUCLEOTIDE SEQUENCE [LARGE SCALE GENOMIC DNA]</scope>
    <source>
        <strain evidence="5">CGMCC 4.1648</strain>
    </source>
</reference>
<feature type="chain" id="PRO_5046085371" evidence="2">
    <location>
        <begin position="22"/>
        <end position="164"/>
    </location>
</feature>
<feature type="region of interest" description="Disordered" evidence="1">
    <location>
        <begin position="39"/>
        <end position="58"/>
    </location>
</feature>
<feature type="signal peptide" evidence="2">
    <location>
        <begin position="1"/>
        <end position="21"/>
    </location>
</feature>
<dbReference type="Pfam" id="PF12680">
    <property type="entry name" value="SnoaL_2"/>
    <property type="match status" value="1"/>
</dbReference>
<proteinExistence type="predicted"/>
<protein>
    <submittedName>
        <fullName evidence="4">Nuclear transport factor 2 family protein</fullName>
    </submittedName>
</protein>
<organism evidence="4 5">
    <name type="scientific">Streptomyces coeruleoprunus</name>
    <dbReference type="NCBI Taxonomy" id="285563"/>
    <lineage>
        <taxon>Bacteria</taxon>
        <taxon>Bacillati</taxon>
        <taxon>Actinomycetota</taxon>
        <taxon>Actinomycetes</taxon>
        <taxon>Kitasatosporales</taxon>
        <taxon>Streptomycetaceae</taxon>
        <taxon>Streptomyces</taxon>
    </lineage>
</organism>
<keyword evidence="5" id="KW-1185">Reference proteome</keyword>
<evidence type="ECO:0000259" key="3">
    <source>
        <dbReference type="Pfam" id="PF12680"/>
    </source>
</evidence>
<evidence type="ECO:0000256" key="1">
    <source>
        <dbReference type="SAM" id="MobiDB-lite"/>
    </source>
</evidence>
<evidence type="ECO:0000313" key="5">
    <source>
        <dbReference type="Proteomes" id="UP001595829"/>
    </source>
</evidence>
<dbReference type="EMBL" id="JBHSJD010000007">
    <property type="protein sequence ID" value="MFC5023030.1"/>
    <property type="molecule type" value="Genomic_DNA"/>
</dbReference>
<dbReference type="RefSeq" id="WP_380839398.1">
    <property type="nucleotide sequence ID" value="NZ_JBHMCZ010000001.1"/>
</dbReference>
<comment type="caution">
    <text evidence="4">The sequence shown here is derived from an EMBL/GenBank/DDBJ whole genome shotgun (WGS) entry which is preliminary data.</text>
</comment>
<accession>A0ABV9XFE5</accession>
<feature type="domain" description="SnoaL-like" evidence="3">
    <location>
        <begin position="65"/>
        <end position="157"/>
    </location>
</feature>
<dbReference type="InterPro" id="IPR037401">
    <property type="entry name" value="SnoaL-like"/>
</dbReference>